<dbReference type="GO" id="GO:0004674">
    <property type="term" value="F:protein serine/threonine kinase activity"/>
    <property type="evidence" value="ECO:0007669"/>
    <property type="project" value="UniProtKB-KW"/>
</dbReference>
<keyword evidence="5" id="KW-1185">Reference proteome</keyword>
<evidence type="ECO:0000256" key="2">
    <source>
        <dbReference type="ARBA" id="ARBA00022840"/>
    </source>
</evidence>
<dbReference type="GO" id="GO:0005524">
    <property type="term" value="F:ATP binding"/>
    <property type="evidence" value="ECO:0007669"/>
    <property type="project" value="UniProtKB-KW"/>
</dbReference>
<dbReference type="KEGG" id="cate:C2869_10770"/>
<dbReference type="PANTHER" id="PTHR33540:SF1">
    <property type="entry name" value="N-ACETYLMURAMATE_N-ACETYLGLUCOSAMINE KINASE"/>
    <property type="match status" value="1"/>
</dbReference>
<dbReference type="RefSeq" id="WP_108602943.1">
    <property type="nucleotide sequence ID" value="NZ_CP026604.1"/>
</dbReference>
<feature type="domain" description="Aminoglycoside phosphotransferase" evidence="3">
    <location>
        <begin position="25"/>
        <end position="254"/>
    </location>
</feature>
<dbReference type="Gene3D" id="3.90.1200.10">
    <property type="match status" value="1"/>
</dbReference>
<dbReference type="SUPFAM" id="SSF56112">
    <property type="entry name" value="Protein kinase-like (PK-like)"/>
    <property type="match status" value="1"/>
</dbReference>
<dbReference type="InterPro" id="IPR011009">
    <property type="entry name" value="Kinase-like_dom_sf"/>
</dbReference>
<organism evidence="4 5">
    <name type="scientific">Saccharobesus litoralis</name>
    <dbReference type="NCBI Taxonomy" id="2172099"/>
    <lineage>
        <taxon>Bacteria</taxon>
        <taxon>Pseudomonadati</taxon>
        <taxon>Pseudomonadota</taxon>
        <taxon>Gammaproteobacteria</taxon>
        <taxon>Alteromonadales</taxon>
        <taxon>Alteromonadaceae</taxon>
        <taxon>Saccharobesus</taxon>
    </lineage>
</organism>
<dbReference type="Pfam" id="PF01636">
    <property type="entry name" value="APH"/>
    <property type="match status" value="1"/>
</dbReference>
<evidence type="ECO:0000256" key="1">
    <source>
        <dbReference type="ARBA" id="ARBA00022741"/>
    </source>
</evidence>
<dbReference type="InterPro" id="IPR002575">
    <property type="entry name" value="Aminoglycoside_PTrfase"/>
</dbReference>
<evidence type="ECO:0000259" key="3">
    <source>
        <dbReference type="Pfam" id="PF01636"/>
    </source>
</evidence>
<dbReference type="Gene3D" id="3.30.200.20">
    <property type="entry name" value="Phosphorylase Kinase, domain 1"/>
    <property type="match status" value="1"/>
</dbReference>
<proteinExistence type="predicted"/>
<dbReference type="PANTHER" id="PTHR33540">
    <property type="entry name" value="TRNA THREONYLCARBAMOYLADENOSINE BIOSYNTHESIS PROTEIN TSAE"/>
    <property type="match status" value="1"/>
</dbReference>
<evidence type="ECO:0000313" key="4">
    <source>
        <dbReference type="EMBL" id="AWB66887.1"/>
    </source>
</evidence>
<reference evidence="4 5" key="1">
    <citation type="submission" date="2018-01" db="EMBL/GenBank/DDBJ databases">
        <title>Genome sequence of a Cantenovulum-like bacteria.</title>
        <authorList>
            <person name="Tan W.R."/>
            <person name="Lau N.-S."/>
            <person name="Go F."/>
            <person name="Amirul A.-A.A."/>
        </authorList>
    </citation>
    <scope>NUCLEOTIDE SEQUENCE [LARGE SCALE GENOMIC DNA]</scope>
    <source>
        <strain evidence="4 5">CCB-QB4</strain>
    </source>
</reference>
<keyword evidence="4" id="KW-0808">Transferase</keyword>
<sequence length="340" mass="38899">MQCDLRLDALQAWLTQQPNIKATSFQLISGDASFRRYFRGQNQHGQNLIAVDAPPTTENNPLFVALAKALADAKVNTPQVLATNYDQGFMLLSDLGSQHIADIITPDNAEHLYTLCLATLAKLHSVSRSSEGQIAHYNRELIEFELAIFNDWLITKHLDIQLDQHEQQLIKNTFSYLTQIFEKQPTGFVHRDFHSRNIMLTDPKPNSVDDIALIDFQGALIGPVVYDVVSLLRDCYLKWPDDLVLKLSENYRQAHFPDITPKLWQQGFDLVGMQRHLKAAGIFARLHHRDSKSHYLADIPRTLSYVVDVAGQYSQLQAFSEWLQQKVLPRIEQANMEYTR</sequence>
<dbReference type="AlphaFoldDB" id="A0A2S0VRQ0"/>
<dbReference type="OrthoDB" id="9809275at2"/>
<keyword evidence="4" id="KW-0418">Kinase</keyword>
<protein>
    <submittedName>
        <fullName evidence="4">Serine/threonine protein kinase</fullName>
    </submittedName>
</protein>
<dbReference type="Proteomes" id="UP000244441">
    <property type="component" value="Chromosome"/>
</dbReference>
<dbReference type="EMBL" id="CP026604">
    <property type="protein sequence ID" value="AWB66887.1"/>
    <property type="molecule type" value="Genomic_DNA"/>
</dbReference>
<evidence type="ECO:0000313" key="5">
    <source>
        <dbReference type="Proteomes" id="UP000244441"/>
    </source>
</evidence>
<keyword evidence="2" id="KW-0067">ATP-binding</keyword>
<keyword evidence="1" id="KW-0547">Nucleotide-binding</keyword>
<keyword evidence="4" id="KW-0723">Serine/threonine-protein kinase</keyword>
<accession>A0A2S0VRQ0</accession>
<gene>
    <name evidence="4" type="ORF">C2869_10770</name>
</gene>
<name>A0A2S0VRQ0_9ALTE</name>